<proteinExistence type="predicted"/>
<comment type="caution">
    <text evidence="2">The sequence shown here is derived from an EMBL/GenBank/DDBJ whole genome shotgun (WGS) entry which is preliminary data.</text>
</comment>
<reference evidence="2" key="1">
    <citation type="submission" date="2023-03" db="EMBL/GenBank/DDBJ databases">
        <title>Massive genome expansion in bonnet fungi (Mycena s.s.) driven by repeated elements and novel gene families across ecological guilds.</title>
        <authorList>
            <consortium name="Lawrence Berkeley National Laboratory"/>
            <person name="Harder C.B."/>
            <person name="Miyauchi S."/>
            <person name="Viragh M."/>
            <person name="Kuo A."/>
            <person name="Thoen E."/>
            <person name="Andreopoulos B."/>
            <person name="Lu D."/>
            <person name="Skrede I."/>
            <person name="Drula E."/>
            <person name="Henrissat B."/>
            <person name="Morin E."/>
            <person name="Kohler A."/>
            <person name="Barry K."/>
            <person name="LaButti K."/>
            <person name="Morin E."/>
            <person name="Salamov A."/>
            <person name="Lipzen A."/>
            <person name="Mereny Z."/>
            <person name="Hegedus B."/>
            <person name="Baldrian P."/>
            <person name="Stursova M."/>
            <person name="Weitz H."/>
            <person name="Taylor A."/>
            <person name="Grigoriev I.V."/>
            <person name="Nagy L.G."/>
            <person name="Martin F."/>
            <person name="Kauserud H."/>
        </authorList>
    </citation>
    <scope>NUCLEOTIDE SEQUENCE</scope>
    <source>
        <strain evidence="2">CBHHK200</strain>
    </source>
</reference>
<accession>A0AAD6SK13</accession>
<dbReference type="EMBL" id="JARJCM010000106">
    <property type="protein sequence ID" value="KAJ7029008.1"/>
    <property type="molecule type" value="Genomic_DNA"/>
</dbReference>
<dbReference type="Proteomes" id="UP001218188">
    <property type="component" value="Unassembled WGS sequence"/>
</dbReference>
<name>A0AAD6SK13_9AGAR</name>
<protein>
    <submittedName>
        <fullName evidence="2">Uncharacterized protein</fullName>
    </submittedName>
</protein>
<gene>
    <name evidence="2" type="ORF">C8F04DRAFT_1188111</name>
</gene>
<keyword evidence="3" id="KW-1185">Reference proteome</keyword>
<evidence type="ECO:0000313" key="3">
    <source>
        <dbReference type="Proteomes" id="UP001218188"/>
    </source>
</evidence>
<evidence type="ECO:0000256" key="1">
    <source>
        <dbReference type="SAM" id="MobiDB-lite"/>
    </source>
</evidence>
<feature type="region of interest" description="Disordered" evidence="1">
    <location>
        <begin position="48"/>
        <end position="69"/>
    </location>
</feature>
<evidence type="ECO:0000313" key="2">
    <source>
        <dbReference type="EMBL" id="KAJ7029008.1"/>
    </source>
</evidence>
<sequence length="272" mass="31329">MIEPSFNVPVLVEWLKNAPSSSAMMYEPPVVRAVQLMYDQLKRDSRERSNDSLVPFPLTASGEQSPRRSGRPCLVEFWVARGGIGWQSIPGRVALRAKQRVYYCPNQLIIIECERSRDLWGTSQFIHNPSAFNIENLDTRLSLGFLNEKLKQVYVAVQSAFKRSKTVEDIQREMSLRCMRDFWASVSENGAKSLTRRGAARLQNPILPFQTLMDRIESENQNGTEVLTRRWHHIVHFAASRRTASKRNINIQNVGVQDQHQVSGLFEERERQ</sequence>
<dbReference type="AlphaFoldDB" id="A0AAD6SK13"/>
<organism evidence="2 3">
    <name type="scientific">Mycena alexandri</name>
    <dbReference type="NCBI Taxonomy" id="1745969"/>
    <lineage>
        <taxon>Eukaryota</taxon>
        <taxon>Fungi</taxon>
        <taxon>Dikarya</taxon>
        <taxon>Basidiomycota</taxon>
        <taxon>Agaricomycotina</taxon>
        <taxon>Agaricomycetes</taxon>
        <taxon>Agaricomycetidae</taxon>
        <taxon>Agaricales</taxon>
        <taxon>Marasmiineae</taxon>
        <taxon>Mycenaceae</taxon>
        <taxon>Mycena</taxon>
    </lineage>
</organism>